<gene>
    <name evidence="6" type="ORF">M8C21_003394</name>
</gene>
<comment type="caution">
    <text evidence="6">The sequence shown here is derived from an EMBL/GenBank/DDBJ whole genome shotgun (WGS) entry which is preliminary data.</text>
</comment>
<dbReference type="GO" id="GO:2000028">
    <property type="term" value="P:regulation of photoperiodism, flowering"/>
    <property type="evidence" value="ECO:0007669"/>
    <property type="project" value="TreeGrafter"/>
</dbReference>
<reference evidence="6" key="1">
    <citation type="submission" date="2022-06" db="EMBL/GenBank/DDBJ databases">
        <title>Uncovering the hologenomic basis of an extraordinary plant invasion.</title>
        <authorList>
            <person name="Bieker V.C."/>
            <person name="Martin M.D."/>
            <person name="Gilbert T."/>
            <person name="Hodgins K."/>
            <person name="Battlay P."/>
            <person name="Petersen B."/>
            <person name="Wilson J."/>
        </authorList>
    </citation>
    <scope>NUCLEOTIDE SEQUENCE</scope>
    <source>
        <strain evidence="6">AA19_3_7</strain>
        <tissue evidence="6">Leaf</tissue>
    </source>
</reference>
<feature type="domain" description="CCT" evidence="5">
    <location>
        <begin position="179"/>
        <end position="221"/>
    </location>
</feature>
<dbReference type="GO" id="GO:0003700">
    <property type="term" value="F:DNA-binding transcription factor activity"/>
    <property type="evidence" value="ECO:0007669"/>
    <property type="project" value="TreeGrafter"/>
</dbReference>
<sequence length="227" mass="26191">MYGFSDASNLVKPLFHVENDQQAGVQMSIDEIDSWLLSNLYNNPIEDLLNLTTCFSRTENQDHGKFNHIQTHDIQIISVRQFEHVKSFPICHGHITWHDEGSFPPTGLGILPDAPIDTMNLGKECALNEFSFSPLHHEILLDVTNGGQSDSIRTSSLGTQQQALRDDSKRSSEFPPMSRKERIFRYLEKKKLRKYKKKIIYSSRKAFARTRPRIKGRFVRRSETNVE</sequence>
<name>A0AAD5DD93_AMBAR</name>
<evidence type="ECO:0000259" key="5">
    <source>
        <dbReference type="PROSITE" id="PS51017"/>
    </source>
</evidence>
<protein>
    <recommendedName>
        <fullName evidence="5">CCT domain-containing protein</fullName>
    </recommendedName>
</protein>
<evidence type="ECO:0000256" key="3">
    <source>
        <dbReference type="PROSITE-ProRule" id="PRU00357"/>
    </source>
</evidence>
<evidence type="ECO:0000256" key="4">
    <source>
        <dbReference type="SAM" id="MobiDB-lite"/>
    </source>
</evidence>
<feature type="compositionally biased region" description="Polar residues" evidence="4">
    <location>
        <begin position="151"/>
        <end position="163"/>
    </location>
</feature>
<dbReference type="PROSITE" id="PS51017">
    <property type="entry name" value="CCT"/>
    <property type="match status" value="1"/>
</dbReference>
<dbReference type="Pfam" id="PF06203">
    <property type="entry name" value="CCT"/>
    <property type="match status" value="1"/>
</dbReference>
<comment type="subcellular location">
    <subcellularLocation>
        <location evidence="1 3">Nucleus</location>
    </subcellularLocation>
</comment>
<evidence type="ECO:0000256" key="1">
    <source>
        <dbReference type="ARBA" id="ARBA00004123"/>
    </source>
</evidence>
<dbReference type="PANTHER" id="PTHR31319">
    <property type="entry name" value="ZINC FINGER PROTEIN CONSTANS-LIKE 4"/>
    <property type="match status" value="1"/>
</dbReference>
<dbReference type="InterPro" id="IPR045281">
    <property type="entry name" value="CONSTANS-like"/>
</dbReference>
<keyword evidence="2 3" id="KW-0539">Nucleus</keyword>
<evidence type="ECO:0000313" key="6">
    <source>
        <dbReference type="EMBL" id="KAI7756606.1"/>
    </source>
</evidence>
<proteinExistence type="predicted"/>
<feature type="region of interest" description="Disordered" evidence="4">
    <location>
        <begin position="151"/>
        <end position="175"/>
    </location>
</feature>
<keyword evidence="7" id="KW-1185">Reference proteome</keyword>
<evidence type="ECO:0000256" key="2">
    <source>
        <dbReference type="ARBA" id="ARBA00023242"/>
    </source>
</evidence>
<dbReference type="Proteomes" id="UP001206925">
    <property type="component" value="Unassembled WGS sequence"/>
</dbReference>
<dbReference type="PANTHER" id="PTHR31319:SF39">
    <property type="entry name" value="ZINC FINGER PROTEIN CONSTANS-LIKE 1"/>
    <property type="match status" value="1"/>
</dbReference>
<dbReference type="GO" id="GO:0009909">
    <property type="term" value="P:regulation of flower development"/>
    <property type="evidence" value="ECO:0007669"/>
    <property type="project" value="InterPro"/>
</dbReference>
<evidence type="ECO:0000313" key="7">
    <source>
        <dbReference type="Proteomes" id="UP001206925"/>
    </source>
</evidence>
<dbReference type="GO" id="GO:0005634">
    <property type="term" value="C:nucleus"/>
    <property type="evidence" value="ECO:0007669"/>
    <property type="project" value="UniProtKB-SubCell"/>
</dbReference>
<dbReference type="InterPro" id="IPR010402">
    <property type="entry name" value="CCT_domain"/>
</dbReference>
<accession>A0AAD5DD93</accession>
<organism evidence="6 7">
    <name type="scientific">Ambrosia artemisiifolia</name>
    <name type="common">Common ragweed</name>
    <dbReference type="NCBI Taxonomy" id="4212"/>
    <lineage>
        <taxon>Eukaryota</taxon>
        <taxon>Viridiplantae</taxon>
        <taxon>Streptophyta</taxon>
        <taxon>Embryophyta</taxon>
        <taxon>Tracheophyta</taxon>
        <taxon>Spermatophyta</taxon>
        <taxon>Magnoliopsida</taxon>
        <taxon>eudicotyledons</taxon>
        <taxon>Gunneridae</taxon>
        <taxon>Pentapetalae</taxon>
        <taxon>asterids</taxon>
        <taxon>campanulids</taxon>
        <taxon>Asterales</taxon>
        <taxon>Asteraceae</taxon>
        <taxon>Asteroideae</taxon>
        <taxon>Heliantheae alliance</taxon>
        <taxon>Heliantheae</taxon>
        <taxon>Ambrosia</taxon>
    </lineage>
</organism>
<feature type="compositionally biased region" description="Basic and acidic residues" evidence="4">
    <location>
        <begin position="164"/>
        <end position="175"/>
    </location>
</feature>
<dbReference type="EMBL" id="JAMZMK010000333">
    <property type="protein sequence ID" value="KAI7756606.1"/>
    <property type="molecule type" value="Genomic_DNA"/>
</dbReference>
<dbReference type="AlphaFoldDB" id="A0AAD5DD93"/>